<dbReference type="GO" id="GO:0005840">
    <property type="term" value="C:ribosome"/>
    <property type="evidence" value="ECO:0007669"/>
    <property type="project" value="UniProtKB-KW"/>
</dbReference>
<evidence type="ECO:0000256" key="5">
    <source>
        <dbReference type="HAMAP-Rule" id="MF_02210"/>
    </source>
</evidence>
<comment type="caution">
    <text evidence="5">Lacks conserved residue(s) required for the propagation of feature annotation.</text>
</comment>
<protein>
    <recommendedName>
        <fullName evidence="5 6">[Ribosomal protein bS18]-alanine N-acetyltransferase</fullName>
        <ecNumber evidence="5 6">2.3.1.266</ecNumber>
    </recommendedName>
</protein>
<reference evidence="9" key="1">
    <citation type="journal article" date="2019" name="Int. J. Syst. Evol. Microbiol.">
        <title>The Global Catalogue of Microorganisms (GCM) 10K type strain sequencing project: providing services to taxonomists for standard genome sequencing and annotation.</title>
        <authorList>
            <consortium name="The Broad Institute Genomics Platform"/>
            <consortium name="The Broad Institute Genome Sequencing Center for Infectious Disease"/>
            <person name="Wu L."/>
            <person name="Ma J."/>
        </authorList>
    </citation>
    <scope>NUCLEOTIDE SEQUENCE [LARGE SCALE GENOMIC DNA]</scope>
    <source>
        <strain evidence="9">JCM 18050</strain>
    </source>
</reference>
<feature type="binding site" evidence="5">
    <location>
        <begin position="69"/>
        <end position="71"/>
    </location>
    <ligand>
        <name>acetyl-CoA</name>
        <dbReference type="ChEBI" id="CHEBI:57288"/>
    </ligand>
</feature>
<dbReference type="HAMAP" id="MF_02210">
    <property type="entry name" value="RimI"/>
    <property type="match status" value="1"/>
</dbReference>
<dbReference type="NCBIfam" id="TIGR01575">
    <property type="entry name" value="rimI"/>
    <property type="match status" value="1"/>
</dbReference>
<accession>A0ABP9N5S8</accession>
<sequence>MKTISTLNDADLEQVYHIETLCHPFPWSKNTLLSNQGERYINKKISVNQQLVGFLICHVVLDEATLFNIAIHPDMQKQGLATALLNQLLKELEQKKVHTLWLEVRASNHTAIRLYEHLGFNQITVRANYYPTIQGREDAIIMAYTLSL</sequence>
<dbReference type="EMBL" id="BAABHY010000001">
    <property type="protein sequence ID" value="GAA5106002.1"/>
    <property type="molecule type" value="Genomic_DNA"/>
</dbReference>
<dbReference type="InterPro" id="IPR043690">
    <property type="entry name" value="RimI"/>
</dbReference>
<dbReference type="Proteomes" id="UP001500171">
    <property type="component" value="Unassembled WGS sequence"/>
</dbReference>
<dbReference type="PANTHER" id="PTHR43420">
    <property type="entry name" value="ACETYLTRANSFERASE"/>
    <property type="match status" value="1"/>
</dbReference>
<dbReference type="InterPro" id="IPR000182">
    <property type="entry name" value="GNAT_dom"/>
</dbReference>
<feature type="domain" description="N-acetyltransferase" evidence="7">
    <location>
        <begin position="2"/>
        <end position="147"/>
    </location>
</feature>
<evidence type="ECO:0000313" key="9">
    <source>
        <dbReference type="Proteomes" id="UP001500171"/>
    </source>
</evidence>
<dbReference type="CDD" id="cd04301">
    <property type="entry name" value="NAT_SF"/>
    <property type="match status" value="1"/>
</dbReference>
<evidence type="ECO:0000256" key="3">
    <source>
        <dbReference type="ARBA" id="ARBA00022679"/>
    </source>
</evidence>
<comment type="caution">
    <text evidence="8">The sequence shown here is derived from an EMBL/GenBank/DDBJ whole genome shotgun (WGS) entry which is preliminary data.</text>
</comment>
<evidence type="ECO:0000259" key="7">
    <source>
        <dbReference type="PROSITE" id="PS51186"/>
    </source>
</evidence>
<evidence type="ECO:0000256" key="1">
    <source>
        <dbReference type="ARBA" id="ARBA00005395"/>
    </source>
</evidence>
<keyword evidence="4 5" id="KW-0012">Acyltransferase</keyword>
<dbReference type="SUPFAM" id="SSF55729">
    <property type="entry name" value="Acyl-CoA N-acyltransferases (Nat)"/>
    <property type="match status" value="1"/>
</dbReference>
<proteinExistence type="inferred from homology"/>
<feature type="active site" description="Proton acceptor" evidence="5">
    <location>
        <position position="103"/>
    </location>
</feature>
<feature type="active site" description="Proton donor" evidence="5">
    <location>
        <position position="115"/>
    </location>
</feature>
<organism evidence="8 9">
    <name type="scientific">Orbus sasakiae</name>
    <dbReference type="NCBI Taxonomy" id="1078475"/>
    <lineage>
        <taxon>Bacteria</taxon>
        <taxon>Pseudomonadati</taxon>
        <taxon>Pseudomonadota</taxon>
        <taxon>Gammaproteobacteria</taxon>
        <taxon>Orbales</taxon>
        <taxon>Orbaceae</taxon>
        <taxon>Orbus</taxon>
    </lineage>
</organism>
<comment type="catalytic activity">
    <reaction evidence="5 6">
        <text>N-terminal L-alanyl-[ribosomal protein bS18] + acetyl-CoA = N-terminal N(alpha)-acetyl-L-alanyl-[ribosomal protein bS18] + CoA + H(+)</text>
        <dbReference type="Rhea" id="RHEA:43756"/>
        <dbReference type="Rhea" id="RHEA-COMP:10676"/>
        <dbReference type="Rhea" id="RHEA-COMP:10677"/>
        <dbReference type="ChEBI" id="CHEBI:15378"/>
        <dbReference type="ChEBI" id="CHEBI:57287"/>
        <dbReference type="ChEBI" id="CHEBI:57288"/>
        <dbReference type="ChEBI" id="CHEBI:64718"/>
        <dbReference type="ChEBI" id="CHEBI:83683"/>
        <dbReference type="EC" id="2.3.1.266"/>
    </reaction>
</comment>
<evidence type="ECO:0000256" key="4">
    <source>
        <dbReference type="ARBA" id="ARBA00023315"/>
    </source>
</evidence>
<dbReference type="EC" id="2.3.1.266" evidence="5 6"/>
<keyword evidence="8" id="KW-0689">Ribosomal protein</keyword>
<keyword evidence="9" id="KW-1185">Reference proteome</keyword>
<comment type="subcellular location">
    <subcellularLocation>
        <location evidence="5 6">Cytoplasm</location>
    </subcellularLocation>
</comment>
<dbReference type="PROSITE" id="PS51186">
    <property type="entry name" value="GNAT"/>
    <property type="match status" value="1"/>
</dbReference>
<dbReference type="PANTHER" id="PTHR43420:SF12">
    <property type="entry name" value="N-ACETYLTRANSFERASE DOMAIN-CONTAINING PROTEIN"/>
    <property type="match status" value="1"/>
</dbReference>
<keyword evidence="2 5" id="KW-0963">Cytoplasm</keyword>
<dbReference type="NCBIfam" id="NF007025">
    <property type="entry name" value="PRK09491.1"/>
    <property type="match status" value="1"/>
</dbReference>
<keyword evidence="3 5" id="KW-0808">Transferase</keyword>
<dbReference type="Gene3D" id="3.40.630.30">
    <property type="match status" value="1"/>
</dbReference>
<dbReference type="Pfam" id="PF00583">
    <property type="entry name" value="Acetyltransf_1"/>
    <property type="match status" value="1"/>
</dbReference>
<feature type="binding site" evidence="5">
    <location>
        <position position="108"/>
    </location>
    <ligand>
        <name>acetyl-CoA</name>
        <dbReference type="ChEBI" id="CHEBI:57288"/>
    </ligand>
</feature>
<keyword evidence="8" id="KW-0687">Ribonucleoprotein</keyword>
<comment type="function">
    <text evidence="5 6">Acetylates the N-terminal alanine of ribosomal protein bS18.</text>
</comment>
<evidence type="ECO:0000256" key="6">
    <source>
        <dbReference type="RuleBase" id="RU363094"/>
    </source>
</evidence>
<dbReference type="InterPro" id="IPR016181">
    <property type="entry name" value="Acyl_CoA_acyltransferase"/>
</dbReference>
<comment type="similarity">
    <text evidence="1 5 6">Belongs to the acetyltransferase family. RimI subfamily.</text>
</comment>
<dbReference type="InterPro" id="IPR050680">
    <property type="entry name" value="YpeA/RimI_acetyltransf"/>
</dbReference>
<gene>
    <name evidence="5 8" type="primary">rimI</name>
    <name evidence="8" type="ORF">GCM10023211_05320</name>
</gene>
<evidence type="ECO:0000313" key="8">
    <source>
        <dbReference type="EMBL" id="GAA5106002.1"/>
    </source>
</evidence>
<dbReference type="RefSeq" id="WP_345488528.1">
    <property type="nucleotide sequence ID" value="NZ_BAABHY010000001.1"/>
</dbReference>
<dbReference type="InterPro" id="IPR006464">
    <property type="entry name" value="AcTrfase_RimI/Ard1"/>
</dbReference>
<evidence type="ECO:0000256" key="2">
    <source>
        <dbReference type="ARBA" id="ARBA00022490"/>
    </source>
</evidence>
<name>A0ABP9N5S8_9GAMM</name>